<sequence length="73" mass="7841">MTIMDTHTSVNAKAFKAIREAASEISDAGGLRALSLLVDKLENVIGFVTQREPLDEAKSLIQGKLAAIEEKGE</sequence>
<keyword evidence="2" id="KW-1185">Reference proteome</keyword>
<evidence type="ECO:0000313" key="2">
    <source>
        <dbReference type="Proteomes" id="UP000620046"/>
    </source>
</evidence>
<reference evidence="2" key="1">
    <citation type="journal article" date="2019" name="Int. J. Syst. Evol. Microbiol.">
        <title>The Global Catalogue of Microorganisms (GCM) 10K type strain sequencing project: providing services to taxonomists for standard genome sequencing and annotation.</title>
        <authorList>
            <consortium name="The Broad Institute Genomics Platform"/>
            <consortium name="The Broad Institute Genome Sequencing Center for Infectious Disease"/>
            <person name="Wu L."/>
            <person name="Ma J."/>
        </authorList>
    </citation>
    <scope>NUCLEOTIDE SEQUENCE [LARGE SCALE GENOMIC DNA]</scope>
    <source>
        <strain evidence="2">CGMCC 1.15439</strain>
    </source>
</reference>
<protein>
    <submittedName>
        <fullName evidence="1">Uncharacterized protein</fullName>
    </submittedName>
</protein>
<organism evidence="1 2">
    <name type="scientific">Dyella nitratireducens</name>
    <dbReference type="NCBI Taxonomy" id="1849580"/>
    <lineage>
        <taxon>Bacteria</taxon>
        <taxon>Pseudomonadati</taxon>
        <taxon>Pseudomonadota</taxon>
        <taxon>Gammaproteobacteria</taxon>
        <taxon>Lysobacterales</taxon>
        <taxon>Rhodanobacteraceae</taxon>
        <taxon>Dyella</taxon>
    </lineage>
</organism>
<evidence type="ECO:0000313" key="1">
    <source>
        <dbReference type="EMBL" id="GGA21893.1"/>
    </source>
</evidence>
<dbReference type="EMBL" id="BMJA01000001">
    <property type="protein sequence ID" value="GGA21893.1"/>
    <property type="molecule type" value="Genomic_DNA"/>
</dbReference>
<proteinExistence type="predicted"/>
<gene>
    <name evidence="1" type="ORF">GCM10010981_07550</name>
</gene>
<dbReference type="Proteomes" id="UP000620046">
    <property type="component" value="Unassembled WGS sequence"/>
</dbReference>
<accession>A0ABQ1FM09</accession>
<comment type="caution">
    <text evidence="1">The sequence shown here is derived from an EMBL/GenBank/DDBJ whole genome shotgun (WGS) entry which is preliminary data.</text>
</comment>
<name>A0ABQ1FM09_9GAMM</name>